<dbReference type="RefSeq" id="WP_266599592.1">
    <property type="nucleotide sequence ID" value="NZ_JAPHNL010000124.1"/>
</dbReference>
<sequence length="112" mass="12474">MTVVAERTAHTQMSVEEFEKIAAFTGKETEGTVRLEFIDGRIGTKKAADAAADIPVYLQVDRDAGAVVMHSKPDVERAEYRDVHTAHFGERVCLPDPVGIELDTEQLKQYVR</sequence>
<dbReference type="EMBL" id="JAPHNL010000124">
    <property type="protein sequence ID" value="MCX3060759.1"/>
    <property type="molecule type" value="Genomic_DNA"/>
</dbReference>
<dbReference type="Proteomes" id="UP001163064">
    <property type="component" value="Unassembled WGS sequence"/>
</dbReference>
<keyword evidence="2" id="KW-1185">Reference proteome</keyword>
<protein>
    <submittedName>
        <fullName evidence="1">Uncharacterized protein</fullName>
    </submittedName>
</protein>
<reference evidence="1" key="1">
    <citation type="submission" date="2022-10" db="EMBL/GenBank/DDBJ databases">
        <title>Streptomyces beihaiensis sp. nov., a chitin degrading actinobacterium, isolated from shrimp pond soil.</title>
        <authorList>
            <person name="Xie J."/>
            <person name="Shen N."/>
        </authorList>
    </citation>
    <scope>NUCLEOTIDE SEQUENCE</scope>
    <source>
        <strain evidence="1">GXMU-J5</strain>
    </source>
</reference>
<proteinExistence type="predicted"/>
<name>A0ABT3TUP3_9ACTN</name>
<evidence type="ECO:0000313" key="2">
    <source>
        <dbReference type="Proteomes" id="UP001163064"/>
    </source>
</evidence>
<evidence type="ECO:0000313" key="1">
    <source>
        <dbReference type="EMBL" id="MCX3060759.1"/>
    </source>
</evidence>
<accession>A0ABT3TUP3</accession>
<organism evidence="1 2">
    <name type="scientific">Streptomyces beihaiensis</name>
    <dbReference type="NCBI Taxonomy" id="2984495"/>
    <lineage>
        <taxon>Bacteria</taxon>
        <taxon>Bacillati</taxon>
        <taxon>Actinomycetota</taxon>
        <taxon>Actinomycetes</taxon>
        <taxon>Kitasatosporales</taxon>
        <taxon>Streptomycetaceae</taxon>
        <taxon>Streptomyces</taxon>
    </lineage>
</organism>
<comment type="caution">
    <text evidence="1">The sequence shown here is derived from an EMBL/GenBank/DDBJ whole genome shotgun (WGS) entry which is preliminary data.</text>
</comment>
<gene>
    <name evidence="1" type="ORF">OFY01_13500</name>
</gene>